<feature type="compositionally biased region" description="Basic residues" evidence="1">
    <location>
        <begin position="177"/>
        <end position="191"/>
    </location>
</feature>
<feature type="region of interest" description="Disordered" evidence="1">
    <location>
        <begin position="215"/>
        <end position="336"/>
    </location>
</feature>
<dbReference type="EC" id="1.-.-.-" evidence="3"/>
<dbReference type="Pfam" id="PF01266">
    <property type="entry name" value="DAO"/>
    <property type="match status" value="1"/>
</dbReference>
<gene>
    <name evidence="3" type="ORF">ACFQEY_01465</name>
</gene>
<dbReference type="Gene3D" id="3.50.50.60">
    <property type="entry name" value="FAD/NAD(P)-binding domain"/>
    <property type="match status" value="1"/>
</dbReference>
<keyword evidence="4" id="KW-1185">Reference proteome</keyword>
<dbReference type="InterPro" id="IPR036188">
    <property type="entry name" value="FAD/NAD-bd_sf"/>
</dbReference>
<reference evidence="3 4" key="1">
    <citation type="journal article" date="2019" name="Int. J. Syst. Evol. Microbiol.">
        <title>The Global Catalogue of Microorganisms (GCM) 10K type strain sequencing project: providing services to taxonomists for standard genome sequencing and annotation.</title>
        <authorList>
            <consortium name="The Broad Institute Genomics Platform"/>
            <consortium name="The Broad Institute Genome Sequencing Center for Infectious Disease"/>
            <person name="Wu L."/>
            <person name="Ma J."/>
        </authorList>
    </citation>
    <scope>NUCLEOTIDE SEQUENCE [LARGE SCALE GENOMIC DNA]</scope>
    <source>
        <strain evidence="3 4">Y73</strain>
    </source>
</reference>
<dbReference type="GO" id="GO:0016491">
    <property type="term" value="F:oxidoreductase activity"/>
    <property type="evidence" value="ECO:0007669"/>
    <property type="project" value="UniProtKB-KW"/>
</dbReference>
<protein>
    <submittedName>
        <fullName evidence="3">FAD-dependent oxidoreductase</fullName>
        <ecNumber evidence="3">1.-.-.-</ecNumber>
    </submittedName>
</protein>
<dbReference type="SUPFAM" id="SSF51905">
    <property type="entry name" value="FAD/NAD(P)-binding domain"/>
    <property type="match status" value="1"/>
</dbReference>
<feature type="compositionally biased region" description="Basic residues" evidence="1">
    <location>
        <begin position="239"/>
        <end position="251"/>
    </location>
</feature>
<evidence type="ECO:0000313" key="3">
    <source>
        <dbReference type="EMBL" id="MFC6887726.1"/>
    </source>
</evidence>
<proteinExistence type="predicted"/>
<dbReference type="EMBL" id="JBHSXI010000001">
    <property type="protein sequence ID" value="MFC6887726.1"/>
    <property type="molecule type" value="Genomic_DNA"/>
</dbReference>
<sequence>MKTTDSVPNQADTVVVGAGIVGCNLAYQLTRMGREDVVVVDQGPMPTTGAVRRDVHRAHLQGTVHQGVRAGRSLPPVAVLDAVAVYLRRERAEQRAGRRGRTVPVHRTELRLLRDARDVHHAEPVPAGRRLRTAGDAARRHVLRDVVRLRVAGHRPPDLGRQTRRAEDPAHLLGAHRGSRRLAAAHRRRAHGAADGGHHDRVTVRVHPVSDVLHRLSGAQKRVPDPRVGGVRGDDSRPHRPRGRRRGHHRRRDGDGHHGPGRLPGQRRLTLRGGRFPFRTPTASDRRVRPSSRLAPSGRCVRRGTSDGPPRRARRPRSGSRRRARRPSGAPATRRC</sequence>
<feature type="domain" description="FAD dependent oxidoreductase" evidence="2">
    <location>
        <begin position="12"/>
        <end position="134"/>
    </location>
</feature>
<organism evidence="3 4">
    <name type="scientific">Halorubrum trueperi</name>
    <dbReference type="NCBI Taxonomy" id="2004704"/>
    <lineage>
        <taxon>Archaea</taxon>
        <taxon>Methanobacteriati</taxon>
        <taxon>Methanobacteriota</taxon>
        <taxon>Stenosarchaea group</taxon>
        <taxon>Halobacteria</taxon>
        <taxon>Halobacteriales</taxon>
        <taxon>Haloferacaceae</taxon>
        <taxon>Halorubrum</taxon>
    </lineage>
</organism>
<feature type="compositionally biased region" description="Basic residues" evidence="1">
    <location>
        <begin position="311"/>
        <end position="326"/>
    </location>
</feature>
<comment type="caution">
    <text evidence="3">The sequence shown here is derived from an EMBL/GenBank/DDBJ whole genome shotgun (WGS) entry which is preliminary data.</text>
</comment>
<dbReference type="AlphaFoldDB" id="A0ABD5ULG8"/>
<accession>A0ABD5ULG8</accession>
<feature type="compositionally biased region" description="Low complexity" evidence="1">
    <location>
        <begin position="327"/>
        <end position="336"/>
    </location>
</feature>
<dbReference type="RefSeq" id="WP_379765081.1">
    <property type="nucleotide sequence ID" value="NZ_JBHSXI010000001.1"/>
</dbReference>
<dbReference type="Proteomes" id="UP001596333">
    <property type="component" value="Unassembled WGS sequence"/>
</dbReference>
<feature type="region of interest" description="Disordered" evidence="1">
    <location>
        <begin position="154"/>
        <end position="203"/>
    </location>
</feature>
<evidence type="ECO:0000259" key="2">
    <source>
        <dbReference type="Pfam" id="PF01266"/>
    </source>
</evidence>
<evidence type="ECO:0000313" key="4">
    <source>
        <dbReference type="Proteomes" id="UP001596333"/>
    </source>
</evidence>
<keyword evidence="3" id="KW-0560">Oxidoreductase</keyword>
<name>A0ABD5ULG8_9EURY</name>
<dbReference type="InterPro" id="IPR006076">
    <property type="entry name" value="FAD-dep_OxRdtase"/>
</dbReference>
<dbReference type="PROSITE" id="PS51257">
    <property type="entry name" value="PROKAR_LIPOPROTEIN"/>
    <property type="match status" value="1"/>
</dbReference>
<evidence type="ECO:0000256" key="1">
    <source>
        <dbReference type="SAM" id="MobiDB-lite"/>
    </source>
</evidence>